<protein>
    <submittedName>
        <fullName evidence="1">Uncharacterized protein</fullName>
    </submittedName>
</protein>
<dbReference type="AlphaFoldDB" id="A0A0G1DP33"/>
<dbReference type="EMBL" id="LCEK01000007">
    <property type="protein sequence ID" value="KKS72566.1"/>
    <property type="molecule type" value="Genomic_DNA"/>
</dbReference>
<dbReference type="Proteomes" id="UP000033867">
    <property type="component" value="Unassembled WGS sequence"/>
</dbReference>
<name>A0A0G1DP33_9BACT</name>
<proteinExistence type="predicted"/>
<accession>A0A0G1DP33</accession>
<reference evidence="1 2" key="1">
    <citation type="journal article" date="2015" name="Nature">
        <title>rRNA introns, odd ribosomes, and small enigmatic genomes across a large radiation of phyla.</title>
        <authorList>
            <person name="Brown C.T."/>
            <person name="Hug L.A."/>
            <person name="Thomas B.C."/>
            <person name="Sharon I."/>
            <person name="Castelle C.J."/>
            <person name="Singh A."/>
            <person name="Wilkins M.J."/>
            <person name="Williams K.H."/>
            <person name="Banfield J.F."/>
        </authorList>
    </citation>
    <scope>NUCLEOTIDE SEQUENCE [LARGE SCALE GENOMIC DNA]</scope>
</reference>
<comment type="caution">
    <text evidence="1">The sequence shown here is derived from an EMBL/GenBank/DDBJ whole genome shotgun (WGS) entry which is preliminary data.</text>
</comment>
<sequence length="105" mass="11735">MGKFNKGVVLGGVLGAAIVWLNTTTKGKQYRTQLVDQAADIYEKIKKEVEESGAIEKMNKNTYVALVKKTVDKYAVDNGMAVRVKNILVRLLSSQWATFKKEVKK</sequence>
<gene>
    <name evidence="1" type="ORF">UV42_C0007G0018</name>
</gene>
<organism evidence="1 2">
    <name type="scientific">Candidatus Magasanikbacteria bacterium GW2011_GWE2_42_7</name>
    <dbReference type="NCBI Taxonomy" id="1619052"/>
    <lineage>
        <taxon>Bacteria</taxon>
        <taxon>Candidatus Magasanikiibacteriota</taxon>
    </lineage>
</organism>
<evidence type="ECO:0000313" key="1">
    <source>
        <dbReference type="EMBL" id="KKS72566.1"/>
    </source>
</evidence>
<evidence type="ECO:0000313" key="2">
    <source>
        <dbReference type="Proteomes" id="UP000033867"/>
    </source>
</evidence>